<protein>
    <submittedName>
        <fullName evidence="1">Uncharacterized protein</fullName>
    </submittedName>
</protein>
<keyword evidence="2" id="KW-1185">Reference proteome</keyword>
<gene>
    <name evidence="1" type="ORF">SADUNF_Sadunf05G0055200</name>
</gene>
<reference evidence="1 2" key="1">
    <citation type="submission" date="2020-10" db="EMBL/GenBank/DDBJ databases">
        <title>Plant Genome Project.</title>
        <authorList>
            <person name="Zhang R.-G."/>
        </authorList>
    </citation>
    <scope>NUCLEOTIDE SEQUENCE [LARGE SCALE GENOMIC DNA]</scope>
    <source>
        <strain evidence="1">FAFU-HL-1</strain>
        <tissue evidence="1">Leaf</tissue>
    </source>
</reference>
<dbReference type="OrthoDB" id="10554305at2759"/>
<accession>A0A835MWY3</accession>
<sequence length="141" mass="15738">MNNSDFTVNKKFGEKRANFDSKRSQKLKTASVGQAGSGCKFSKDREFGLPIEMAWMSVIMVWLVNQFMRLANHCQDTCFRTIADSRALFLPSNSSRPVAQWLSLELKLQAGEALSVNVLLGYKCSRIAGPESVIPNSPEFN</sequence>
<comment type="caution">
    <text evidence="1">The sequence shown here is derived from an EMBL/GenBank/DDBJ whole genome shotgun (WGS) entry which is preliminary data.</text>
</comment>
<name>A0A835MWY3_9ROSI</name>
<dbReference type="EMBL" id="JADGMS010000005">
    <property type="protein sequence ID" value="KAF9681937.1"/>
    <property type="molecule type" value="Genomic_DNA"/>
</dbReference>
<evidence type="ECO:0000313" key="1">
    <source>
        <dbReference type="EMBL" id="KAF9681937.1"/>
    </source>
</evidence>
<dbReference type="Proteomes" id="UP000657918">
    <property type="component" value="Unassembled WGS sequence"/>
</dbReference>
<evidence type="ECO:0000313" key="2">
    <source>
        <dbReference type="Proteomes" id="UP000657918"/>
    </source>
</evidence>
<organism evidence="1 2">
    <name type="scientific">Salix dunnii</name>
    <dbReference type="NCBI Taxonomy" id="1413687"/>
    <lineage>
        <taxon>Eukaryota</taxon>
        <taxon>Viridiplantae</taxon>
        <taxon>Streptophyta</taxon>
        <taxon>Embryophyta</taxon>
        <taxon>Tracheophyta</taxon>
        <taxon>Spermatophyta</taxon>
        <taxon>Magnoliopsida</taxon>
        <taxon>eudicotyledons</taxon>
        <taxon>Gunneridae</taxon>
        <taxon>Pentapetalae</taxon>
        <taxon>rosids</taxon>
        <taxon>fabids</taxon>
        <taxon>Malpighiales</taxon>
        <taxon>Salicaceae</taxon>
        <taxon>Saliceae</taxon>
        <taxon>Salix</taxon>
    </lineage>
</organism>
<proteinExistence type="predicted"/>
<dbReference type="AlphaFoldDB" id="A0A835MWY3"/>